<dbReference type="OrthoDB" id="3830295at2"/>
<keyword evidence="1" id="KW-0472">Membrane</keyword>
<reference evidence="3" key="1">
    <citation type="submission" date="2016-11" db="EMBL/GenBank/DDBJ databases">
        <authorList>
            <person name="Varghese N."/>
            <person name="Submissions S."/>
        </authorList>
    </citation>
    <scope>NUCLEOTIDE SEQUENCE [LARGE SCALE GENOMIC DNA]</scope>
    <source>
        <strain evidence="3">DSM 44671</strain>
    </source>
</reference>
<organism evidence="2 3">
    <name type="scientific">Amycolatopsis australiensis</name>
    <dbReference type="NCBI Taxonomy" id="546364"/>
    <lineage>
        <taxon>Bacteria</taxon>
        <taxon>Bacillati</taxon>
        <taxon>Actinomycetota</taxon>
        <taxon>Actinomycetes</taxon>
        <taxon>Pseudonocardiales</taxon>
        <taxon>Pseudonocardiaceae</taxon>
        <taxon>Amycolatopsis</taxon>
    </lineage>
</organism>
<accession>A0A1K1SK07</accession>
<dbReference type="STRING" id="546364.SAMN04489730_5946"/>
<evidence type="ECO:0000256" key="1">
    <source>
        <dbReference type="SAM" id="Phobius"/>
    </source>
</evidence>
<keyword evidence="3" id="KW-1185">Reference proteome</keyword>
<protein>
    <recommendedName>
        <fullName evidence="4">Sporulation protein YtfJ (Spore_YtfJ)</fullName>
    </recommendedName>
</protein>
<proteinExistence type="predicted"/>
<gene>
    <name evidence="2" type="ORF">SAMN04489730_5946</name>
</gene>
<name>A0A1K1SK07_9PSEU</name>
<dbReference type="Proteomes" id="UP000182740">
    <property type="component" value="Unassembled WGS sequence"/>
</dbReference>
<evidence type="ECO:0000313" key="2">
    <source>
        <dbReference type="EMBL" id="SFW84752.1"/>
    </source>
</evidence>
<dbReference type="RefSeq" id="WP_072479360.1">
    <property type="nucleotide sequence ID" value="NZ_FPJG01000006.1"/>
</dbReference>
<feature type="transmembrane region" description="Helical" evidence="1">
    <location>
        <begin position="84"/>
        <end position="103"/>
    </location>
</feature>
<evidence type="ECO:0008006" key="4">
    <source>
        <dbReference type="Google" id="ProtNLM"/>
    </source>
</evidence>
<keyword evidence="1" id="KW-0812">Transmembrane</keyword>
<keyword evidence="1" id="KW-1133">Transmembrane helix</keyword>
<evidence type="ECO:0000313" key="3">
    <source>
        <dbReference type="Proteomes" id="UP000182740"/>
    </source>
</evidence>
<sequence>MKLGQLAATARDLFSAKLVYGEPVERDGAVVIPAATVFGGGGGGAGDTEALPVREGAGFGVFARPAGAFVVRDGGVTWVPAVDVTRLGLAAAVTVVALAGILARRVRS</sequence>
<dbReference type="EMBL" id="FPJG01000006">
    <property type="protein sequence ID" value="SFW84752.1"/>
    <property type="molecule type" value="Genomic_DNA"/>
</dbReference>
<dbReference type="AlphaFoldDB" id="A0A1K1SK07"/>